<comment type="caution">
    <text evidence="3">The sequence shown here is derived from an EMBL/GenBank/DDBJ whole genome shotgun (WGS) entry which is preliminary data.</text>
</comment>
<sequence>MARVVFFICFFCITAIGFSQSQTPDWVANKPIYEVDISKVTKEGTFEAFRKQIPQIKALGVGIIWLQPINKRGEFVVDHEYIRRNGGVKFPIPESAKIYGRNGCYSVGNHLELDPNYGTEKDFQKLVDAIHKAGMYVIVDFVANHTSWDHPLLKQKEQYYCQIKKDTYAFTAPWKGIAQLDFSQKAVWEYMYKAMDKMVATYGIDGFRTDVGDRIPSDFWNWMKPKLTNSSQLYFLAEGDSPAVYPSHDATYDWYLQPAFWSVIHGKRNVDAIYKILEYEQAHYPEGALRMRHATNHDTRYSKVAYPSMNRYFDRFAFDKSWYSQLPLKDKFGRGLEAFMVLCATLPNSQPMILAGQEYNDLHIPEPVPYGYREVKPFYSDLFNTLANNDILVDGSFEAKEVAGFAKMLVFDRELDGNKITVCINLAQEAVSLPNFALGIEVGAQDIFTGESHSYSGVIFEPMGYQIFLTEQKGN</sequence>
<dbReference type="InterPro" id="IPR017853">
    <property type="entry name" value="GH"/>
</dbReference>
<dbReference type="Gene3D" id="3.20.20.80">
    <property type="entry name" value="Glycosidases"/>
    <property type="match status" value="1"/>
</dbReference>
<gene>
    <name evidence="3" type="ORF">PEDI_47150</name>
</gene>
<dbReference type="Proteomes" id="UP001310022">
    <property type="component" value="Unassembled WGS sequence"/>
</dbReference>
<keyword evidence="4" id="KW-1185">Reference proteome</keyword>
<dbReference type="SMART" id="SM00642">
    <property type="entry name" value="Aamy"/>
    <property type="match status" value="1"/>
</dbReference>
<feature type="chain" id="PRO_5042881021" evidence="1">
    <location>
        <begin position="22"/>
        <end position="475"/>
    </location>
</feature>
<protein>
    <submittedName>
        <fullName evidence="3">Alpha-amylase</fullName>
    </submittedName>
</protein>
<dbReference type="EMBL" id="BQKE01000004">
    <property type="protein sequence ID" value="GJM64163.1"/>
    <property type="molecule type" value="Genomic_DNA"/>
</dbReference>
<dbReference type="GO" id="GO:0005975">
    <property type="term" value="P:carbohydrate metabolic process"/>
    <property type="evidence" value="ECO:0007669"/>
    <property type="project" value="InterPro"/>
</dbReference>
<organism evidence="3 4">
    <name type="scientific">Persicobacter diffluens</name>
    <dbReference type="NCBI Taxonomy" id="981"/>
    <lineage>
        <taxon>Bacteria</taxon>
        <taxon>Pseudomonadati</taxon>
        <taxon>Bacteroidota</taxon>
        <taxon>Cytophagia</taxon>
        <taxon>Cytophagales</taxon>
        <taxon>Persicobacteraceae</taxon>
        <taxon>Persicobacter</taxon>
    </lineage>
</organism>
<dbReference type="SUPFAM" id="SSF51445">
    <property type="entry name" value="(Trans)glycosidases"/>
    <property type="match status" value="1"/>
</dbReference>
<evidence type="ECO:0000259" key="2">
    <source>
        <dbReference type="SMART" id="SM00642"/>
    </source>
</evidence>
<feature type="signal peptide" evidence="1">
    <location>
        <begin position="1"/>
        <end position="21"/>
    </location>
</feature>
<dbReference type="AlphaFoldDB" id="A0AAN4W2J1"/>
<feature type="domain" description="Glycosyl hydrolase family 13 catalytic" evidence="2">
    <location>
        <begin position="12"/>
        <end position="390"/>
    </location>
</feature>
<evidence type="ECO:0000313" key="3">
    <source>
        <dbReference type="EMBL" id="GJM64163.1"/>
    </source>
</evidence>
<dbReference type="InterPro" id="IPR006047">
    <property type="entry name" value="GH13_cat_dom"/>
</dbReference>
<name>A0AAN4W2J1_9BACT</name>
<evidence type="ECO:0000256" key="1">
    <source>
        <dbReference type="SAM" id="SignalP"/>
    </source>
</evidence>
<proteinExistence type="predicted"/>
<accession>A0AAN4W2J1</accession>
<evidence type="ECO:0000313" key="4">
    <source>
        <dbReference type="Proteomes" id="UP001310022"/>
    </source>
</evidence>
<dbReference type="RefSeq" id="WP_338239247.1">
    <property type="nucleotide sequence ID" value="NZ_BQKE01000004.1"/>
</dbReference>
<dbReference type="Pfam" id="PF00128">
    <property type="entry name" value="Alpha-amylase"/>
    <property type="match status" value="1"/>
</dbReference>
<keyword evidence="1" id="KW-0732">Signal</keyword>
<dbReference type="PANTHER" id="PTHR10357">
    <property type="entry name" value="ALPHA-AMYLASE FAMILY MEMBER"/>
    <property type="match status" value="1"/>
</dbReference>
<reference evidence="3 4" key="1">
    <citation type="submission" date="2021-12" db="EMBL/GenBank/DDBJ databases">
        <title>Genome sequencing of bacteria with rrn-lacking chromosome and rrn-plasmid.</title>
        <authorList>
            <person name="Anda M."/>
            <person name="Iwasaki W."/>
        </authorList>
    </citation>
    <scope>NUCLEOTIDE SEQUENCE [LARGE SCALE GENOMIC DNA]</scope>
    <source>
        <strain evidence="3 4">NBRC 15940</strain>
    </source>
</reference>